<dbReference type="PROSITE" id="PS50263">
    <property type="entry name" value="CN_HYDROLASE"/>
    <property type="match status" value="1"/>
</dbReference>
<reference evidence="3 4" key="1">
    <citation type="journal article" date="2024" name="bioRxiv">
        <title>Comparative genomics of Cryptococcus and Kwoniella reveals pathogenesis evolution and contrasting karyotype dynamics via intercentromeric recombination or chromosome fusion.</title>
        <authorList>
            <person name="Coelho M.A."/>
            <person name="David-Palma M."/>
            <person name="Shea T."/>
            <person name="Bowers K."/>
            <person name="McGinley-Smith S."/>
            <person name="Mohammad A.W."/>
            <person name="Gnirke A."/>
            <person name="Yurkov A.M."/>
            <person name="Nowrousian M."/>
            <person name="Sun S."/>
            <person name="Cuomo C.A."/>
            <person name="Heitman J."/>
        </authorList>
    </citation>
    <scope>NUCLEOTIDE SEQUENCE [LARGE SCALE GENOMIC DNA]</scope>
    <source>
        <strain evidence="3 4">CBS 13917</strain>
    </source>
</reference>
<dbReference type="KEGG" id="kne:92183299"/>
<dbReference type="InterPro" id="IPR039703">
    <property type="entry name" value="Nta1"/>
</dbReference>
<dbReference type="GO" id="GO:0030163">
    <property type="term" value="P:protein catabolic process"/>
    <property type="evidence" value="ECO:0007669"/>
    <property type="project" value="TreeGrafter"/>
</dbReference>
<dbReference type="EMBL" id="JBCAWK010000012">
    <property type="protein sequence ID" value="KAK8845328.1"/>
    <property type="molecule type" value="Genomic_DNA"/>
</dbReference>
<dbReference type="AlphaFoldDB" id="A0AAW0YXJ2"/>
<dbReference type="PANTHER" id="PTHR11750:SF26">
    <property type="entry name" value="PROTEIN N-TERMINAL AMIDASE"/>
    <property type="match status" value="1"/>
</dbReference>
<feature type="domain" description="CN hydrolase" evidence="2">
    <location>
        <begin position="69"/>
        <end position="393"/>
    </location>
</feature>
<dbReference type="GO" id="GO:0008418">
    <property type="term" value="F:protein-N-terminal asparagine amidohydrolase activity"/>
    <property type="evidence" value="ECO:0007669"/>
    <property type="project" value="InterPro"/>
</dbReference>
<dbReference type="Proteomes" id="UP001388673">
    <property type="component" value="Unassembled WGS sequence"/>
</dbReference>
<proteinExistence type="predicted"/>
<evidence type="ECO:0000259" key="2">
    <source>
        <dbReference type="PROSITE" id="PS50263"/>
    </source>
</evidence>
<feature type="compositionally biased region" description="Basic and acidic residues" evidence="1">
    <location>
        <begin position="180"/>
        <end position="189"/>
    </location>
</feature>
<dbReference type="InterPro" id="IPR036526">
    <property type="entry name" value="C-N_Hydrolase_sf"/>
</dbReference>
<dbReference type="InterPro" id="IPR003010">
    <property type="entry name" value="C-N_Hydrolase"/>
</dbReference>
<dbReference type="PANTHER" id="PTHR11750">
    <property type="entry name" value="PROTEIN N-TERMINAL AMIDASE"/>
    <property type="match status" value="1"/>
</dbReference>
<dbReference type="GO" id="GO:0070773">
    <property type="term" value="F:protein-N-terminal glutamine amidohydrolase activity"/>
    <property type="evidence" value="ECO:0007669"/>
    <property type="project" value="InterPro"/>
</dbReference>
<accession>A0AAW0YXJ2</accession>
<evidence type="ECO:0000313" key="4">
    <source>
        <dbReference type="Proteomes" id="UP001388673"/>
    </source>
</evidence>
<evidence type="ECO:0000313" key="3">
    <source>
        <dbReference type="EMBL" id="KAK8845328.1"/>
    </source>
</evidence>
<protein>
    <recommendedName>
        <fullName evidence="2">CN hydrolase domain-containing protein</fullName>
    </recommendedName>
</protein>
<feature type="region of interest" description="Disordered" evidence="1">
    <location>
        <begin position="286"/>
        <end position="305"/>
    </location>
</feature>
<evidence type="ECO:0000256" key="1">
    <source>
        <dbReference type="SAM" id="MobiDB-lite"/>
    </source>
</evidence>
<dbReference type="Gene3D" id="3.60.110.10">
    <property type="entry name" value="Carbon-nitrogen hydrolase"/>
    <property type="match status" value="1"/>
</dbReference>
<name>A0AAW0YXJ2_9TREE</name>
<keyword evidence="4" id="KW-1185">Reference proteome</keyword>
<feature type="region of interest" description="Disordered" evidence="1">
    <location>
        <begin position="159"/>
        <end position="192"/>
    </location>
</feature>
<organism evidence="3 4">
    <name type="scientific">Kwoniella newhampshirensis</name>
    <dbReference type="NCBI Taxonomy" id="1651941"/>
    <lineage>
        <taxon>Eukaryota</taxon>
        <taxon>Fungi</taxon>
        <taxon>Dikarya</taxon>
        <taxon>Basidiomycota</taxon>
        <taxon>Agaricomycotina</taxon>
        <taxon>Tremellomycetes</taxon>
        <taxon>Tremellales</taxon>
        <taxon>Cryptococcaceae</taxon>
        <taxon>Kwoniella</taxon>
    </lineage>
</organism>
<dbReference type="RefSeq" id="XP_066800136.1">
    <property type="nucleotide sequence ID" value="XM_066949128.1"/>
</dbReference>
<sequence>MSSHLSPVSQPDHVHSAPISTYPNIHHSALALLLPLRRRLGRIFRTMSTPLSPPSRGPSPAPLYSKTPARIACVQFDPKLGRVRENAAKVEDLTRELQPGSIDLMVLPEMCLSGYMFSSATAILPYLEPQRIGPTSLLARSLARRLHCHVIAGYPEALPSAPQPSSSSRPSTPLISERNAGPHEMKDLEGEGEGVGWNSAVVVGPSGEVIGNYRKSFRFETDKTWAREGDGFVHFDLPEPLGRVAVGICMDMNPKDFIAPWDAFELSNYCRDNAVDTLVVPMNWLSPPAEPPNEAPEEDPEAPSESNLNYWAARLQPLHDPTPSYTSQSPEEADPSAGKEVIFVACNRVGTEEGTKFVGTSCVMTVSCQPSRIELVECCNISEERVLVATVSS</sequence>
<gene>
    <name evidence="3" type="ORF">IAR55_006041</name>
</gene>
<feature type="compositionally biased region" description="Low complexity" evidence="1">
    <location>
        <begin position="159"/>
        <end position="176"/>
    </location>
</feature>
<comment type="caution">
    <text evidence="3">The sequence shown here is derived from an EMBL/GenBank/DDBJ whole genome shotgun (WGS) entry which is preliminary data.</text>
</comment>
<dbReference type="GeneID" id="92183299"/>
<dbReference type="SUPFAM" id="SSF56317">
    <property type="entry name" value="Carbon-nitrogen hydrolase"/>
    <property type="match status" value="1"/>
</dbReference>
<dbReference type="Pfam" id="PF00795">
    <property type="entry name" value="CN_hydrolase"/>
    <property type="match status" value="1"/>
</dbReference>